<proteinExistence type="predicted"/>
<reference evidence="2" key="1">
    <citation type="journal article" date="2019" name="Int. J. Syst. Evol. Microbiol.">
        <title>The Global Catalogue of Microorganisms (GCM) 10K type strain sequencing project: providing services to taxonomists for standard genome sequencing and annotation.</title>
        <authorList>
            <consortium name="The Broad Institute Genomics Platform"/>
            <consortium name="The Broad Institute Genome Sequencing Center for Infectious Disease"/>
            <person name="Wu L."/>
            <person name="Ma J."/>
        </authorList>
    </citation>
    <scope>NUCLEOTIDE SEQUENCE [LARGE SCALE GENOMIC DNA]</scope>
    <source>
        <strain evidence="2">CCM 8951</strain>
    </source>
</reference>
<comment type="caution">
    <text evidence="1">The sequence shown here is derived from an EMBL/GenBank/DDBJ whole genome shotgun (WGS) entry which is preliminary data.</text>
</comment>
<evidence type="ECO:0000313" key="2">
    <source>
        <dbReference type="Proteomes" id="UP001597244"/>
    </source>
</evidence>
<dbReference type="EMBL" id="JBHTOF010000103">
    <property type="protein sequence ID" value="MFD1466469.1"/>
    <property type="molecule type" value="Genomic_DNA"/>
</dbReference>
<dbReference type="RefSeq" id="WP_125577451.1">
    <property type="nucleotide sequence ID" value="NZ_JBHTOF010000103.1"/>
</dbReference>
<name>A0ABW4DQV6_9LACO</name>
<dbReference type="Proteomes" id="UP001597244">
    <property type="component" value="Unassembled WGS sequence"/>
</dbReference>
<accession>A0ABW4DQV6</accession>
<evidence type="ECO:0008006" key="3">
    <source>
        <dbReference type="Google" id="ProtNLM"/>
    </source>
</evidence>
<keyword evidence="2" id="KW-1185">Reference proteome</keyword>
<protein>
    <recommendedName>
        <fullName evidence="3">Phage tail protein</fullName>
    </recommendedName>
</protein>
<organism evidence="1 2">
    <name type="scientific">Lapidilactobacillus mulanensis</name>
    <dbReference type="NCBI Taxonomy" id="2485999"/>
    <lineage>
        <taxon>Bacteria</taxon>
        <taxon>Bacillati</taxon>
        <taxon>Bacillota</taxon>
        <taxon>Bacilli</taxon>
        <taxon>Lactobacillales</taxon>
        <taxon>Lactobacillaceae</taxon>
        <taxon>Lapidilactobacillus</taxon>
    </lineage>
</organism>
<gene>
    <name evidence="1" type="ORF">ACFQ4L_10390</name>
</gene>
<sequence length="222" mass="24496">MPTIIDIKFGDKWALQNYGLYLSPGIVLEDPEPRTDLIDNPAGDGSIDVSEALTGEIRYKDRNIELTLAKPKYEKGWQSSLSSFVNDVHGRRIDVVLPLYPDYHFVGRLRAVADFRGNKGLSIISVTGVMEPYRYKNELTKVSATVPDSGSLTLNLVNERMTTLPTFTISADSQITFNATTYSHIKGTFTLANVFLTQGDNPITIKATAGTKVTITYQEGAL</sequence>
<evidence type="ECO:0000313" key="1">
    <source>
        <dbReference type="EMBL" id="MFD1466469.1"/>
    </source>
</evidence>